<reference evidence="1 2" key="1">
    <citation type="submission" date="2019-08" db="EMBL/GenBank/DDBJ databases">
        <title>Genome of Aequorivita lipolytica Y10-2 (type strain).</title>
        <authorList>
            <person name="Bowman J.P."/>
        </authorList>
    </citation>
    <scope>NUCLEOTIDE SEQUENCE [LARGE SCALE GENOMIC DNA]</scope>
    <source>
        <strain evidence="1 2">Y10-2</strain>
    </source>
</reference>
<sequence>MFTDGAKDLLLLGRFARKWKWEQYGKIAPLTEVSGMLGNRDNSNGYPYWTIKERVYGGIGVNYMYRNLKTSQQLDLDASYFLASFSGDFQRYRAQFQQPLWDYFYVTGIAVFYTLKNFYNNNFLLGLKYYFK</sequence>
<name>A0A5C6YM78_9FLAO</name>
<keyword evidence="2" id="KW-1185">Reference proteome</keyword>
<comment type="caution">
    <text evidence="1">The sequence shown here is derived from an EMBL/GenBank/DDBJ whole genome shotgun (WGS) entry which is preliminary data.</text>
</comment>
<dbReference type="OrthoDB" id="9761886at2"/>
<dbReference type="RefSeq" id="WP_146743156.1">
    <property type="nucleotide sequence ID" value="NZ_CBCRZQ010000005.1"/>
</dbReference>
<evidence type="ECO:0000313" key="1">
    <source>
        <dbReference type="EMBL" id="TXD68442.1"/>
    </source>
</evidence>
<evidence type="ECO:0000313" key="2">
    <source>
        <dbReference type="Proteomes" id="UP000321945"/>
    </source>
</evidence>
<dbReference type="AlphaFoldDB" id="A0A5C6YM78"/>
<dbReference type="EMBL" id="VORU01000011">
    <property type="protein sequence ID" value="TXD68442.1"/>
    <property type="molecule type" value="Genomic_DNA"/>
</dbReference>
<organism evidence="1 2">
    <name type="scientific">Aequorivita lipolytica</name>
    <dbReference type="NCBI Taxonomy" id="153267"/>
    <lineage>
        <taxon>Bacteria</taxon>
        <taxon>Pseudomonadati</taxon>
        <taxon>Bacteroidota</taxon>
        <taxon>Flavobacteriia</taxon>
        <taxon>Flavobacteriales</taxon>
        <taxon>Flavobacteriaceae</taxon>
        <taxon>Aequorivita</taxon>
    </lineage>
</organism>
<gene>
    <name evidence="1" type="ORF">ESV24_12240</name>
</gene>
<protein>
    <submittedName>
        <fullName evidence="1">Uncharacterized protein</fullName>
    </submittedName>
</protein>
<proteinExistence type="predicted"/>
<accession>A0A5C6YM78</accession>
<dbReference type="Proteomes" id="UP000321945">
    <property type="component" value="Unassembled WGS sequence"/>
</dbReference>